<accession>A0A4V2NGL2</accession>
<comment type="similarity">
    <text evidence="1">Belongs to the ATP-dependent DNA ligase family.</text>
</comment>
<dbReference type="PANTHER" id="PTHR45674">
    <property type="entry name" value="DNA LIGASE 1/3 FAMILY MEMBER"/>
    <property type="match status" value="1"/>
</dbReference>
<proteinExistence type="inferred from homology"/>
<sequence>MHATLQRLPFSNREWLFERKFDGFRCLVRKCGDQVDLISREGKPFNASFPEIVKAVADVPGDFIWDAELAVGSGRGEIEFASLQQRARTISPRNVPPAARKCPARLYVFDILASGKNDLRDRPLFERKERLRDSFDDTPRLVYATHVDGVGELVFEQVQLQDFEGMVAKRTWSVYMRGRSLNWIKVKNAAYSRTAALGFGRA</sequence>
<evidence type="ECO:0000313" key="5">
    <source>
        <dbReference type="Proteomes" id="UP000294200"/>
    </source>
</evidence>
<evidence type="ECO:0000256" key="2">
    <source>
        <dbReference type="ARBA" id="ARBA00022598"/>
    </source>
</evidence>
<dbReference type="GO" id="GO:0005524">
    <property type="term" value="F:ATP binding"/>
    <property type="evidence" value="ECO:0007669"/>
    <property type="project" value="InterPro"/>
</dbReference>
<dbReference type="GO" id="GO:0003910">
    <property type="term" value="F:DNA ligase (ATP) activity"/>
    <property type="evidence" value="ECO:0007669"/>
    <property type="project" value="InterPro"/>
</dbReference>
<evidence type="ECO:0000313" key="4">
    <source>
        <dbReference type="EMBL" id="TCG05328.1"/>
    </source>
</evidence>
<dbReference type="EMBL" id="MWML01000177">
    <property type="protein sequence ID" value="TCG05328.1"/>
    <property type="molecule type" value="Genomic_DNA"/>
</dbReference>
<dbReference type="GO" id="GO:0006281">
    <property type="term" value="P:DNA repair"/>
    <property type="evidence" value="ECO:0007669"/>
    <property type="project" value="InterPro"/>
</dbReference>
<keyword evidence="2 4" id="KW-0436">Ligase</keyword>
<dbReference type="GO" id="GO:0006310">
    <property type="term" value="P:DNA recombination"/>
    <property type="evidence" value="ECO:0007669"/>
    <property type="project" value="InterPro"/>
</dbReference>
<dbReference type="PROSITE" id="PS50160">
    <property type="entry name" value="DNA_LIGASE_A3"/>
    <property type="match status" value="1"/>
</dbReference>
<feature type="domain" description="ATP-dependent DNA ligase family profile" evidence="3">
    <location>
        <begin position="106"/>
        <end position="202"/>
    </location>
</feature>
<dbReference type="PANTHER" id="PTHR45674:SF4">
    <property type="entry name" value="DNA LIGASE 1"/>
    <property type="match status" value="1"/>
</dbReference>
<evidence type="ECO:0000256" key="1">
    <source>
        <dbReference type="ARBA" id="ARBA00007572"/>
    </source>
</evidence>
<reference evidence="4 5" key="1">
    <citation type="submission" date="2017-02" db="EMBL/GenBank/DDBJ databases">
        <title>Paraburkholderia sophoroidis sp. nov. and Paraburkholderia steynii sp. nov. rhizobial symbionts of the fynbos legume Hypocalyptus sophoroides.</title>
        <authorList>
            <person name="Steenkamp E.T."/>
            <person name="Beukes C.W."/>
            <person name="Van Zyl E."/>
            <person name="Avontuur J."/>
            <person name="Chan W.Y."/>
            <person name="Hassen A."/>
            <person name="Palmer M."/>
            <person name="Mthombeni L."/>
            <person name="Phalane F."/>
            <person name="Sereme K."/>
            <person name="Venter S.N."/>
        </authorList>
    </citation>
    <scope>NUCLEOTIDE SEQUENCE [LARGE SCALE GENOMIC DNA]</scope>
    <source>
        <strain evidence="4 5">HC1.1ba</strain>
    </source>
</reference>
<comment type="caution">
    <text evidence="4">The sequence shown here is derived from an EMBL/GenBank/DDBJ whole genome shotgun (WGS) entry which is preliminary data.</text>
</comment>
<dbReference type="InterPro" id="IPR016059">
    <property type="entry name" value="DNA_ligase_ATP-dep_CS"/>
</dbReference>
<dbReference type="Gene3D" id="3.30.1490.70">
    <property type="match status" value="1"/>
</dbReference>
<dbReference type="InterPro" id="IPR012310">
    <property type="entry name" value="DNA_ligase_ATP-dep_cent"/>
</dbReference>
<dbReference type="AlphaFoldDB" id="A0A4V2NGL2"/>
<dbReference type="InterPro" id="IPR050191">
    <property type="entry name" value="ATP-dep_DNA_ligase"/>
</dbReference>
<dbReference type="SUPFAM" id="SSF56091">
    <property type="entry name" value="DNA ligase/mRNA capping enzyme, catalytic domain"/>
    <property type="match status" value="1"/>
</dbReference>
<name>A0A4V2NGL2_9BURK</name>
<keyword evidence="5" id="KW-1185">Reference proteome</keyword>
<organism evidence="4 5">
    <name type="scientific">Paraburkholderia steynii</name>
    <dbReference type="NCBI Taxonomy" id="1245441"/>
    <lineage>
        <taxon>Bacteria</taxon>
        <taxon>Pseudomonadati</taxon>
        <taxon>Pseudomonadota</taxon>
        <taxon>Betaproteobacteria</taxon>
        <taxon>Burkholderiales</taxon>
        <taxon>Burkholderiaceae</taxon>
        <taxon>Paraburkholderia</taxon>
    </lineage>
</organism>
<dbReference type="Gene3D" id="3.30.470.30">
    <property type="entry name" value="DNA ligase/mRNA capping enzyme"/>
    <property type="match status" value="1"/>
</dbReference>
<dbReference type="Proteomes" id="UP000294200">
    <property type="component" value="Unassembled WGS sequence"/>
</dbReference>
<gene>
    <name evidence="4" type="ORF">BZM27_34590</name>
</gene>
<dbReference type="Pfam" id="PF01068">
    <property type="entry name" value="DNA_ligase_A_M"/>
    <property type="match status" value="1"/>
</dbReference>
<evidence type="ECO:0000259" key="3">
    <source>
        <dbReference type="PROSITE" id="PS50160"/>
    </source>
</evidence>
<protein>
    <submittedName>
        <fullName evidence="4">DNA ligase</fullName>
    </submittedName>
</protein>
<dbReference type="PROSITE" id="PS00697">
    <property type="entry name" value="DNA_LIGASE_A1"/>
    <property type="match status" value="1"/>
</dbReference>